<evidence type="ECO:0000313" key="2">
    <source>
        <dbReference type="Proteomes" id="UP000652198"/>
    </source>
</evidence>
<proteinExistence type="predicted"/>
<dbReference type="EMBL" id="WOEY01000067">
    <property type="protein sequence ID" value="NPT43148.1"/>
    <property type="molecule type" value="Genomic_DNA"/>
</dbReference>
<gene>
    <name evidence="1" type="ORF">GNZ12_17895</name>
</gene>
<sequence>MSRTSAVAVLLAAARVTAGCLQMTVEETLWFLIVGAVLVLSIASGERASSVLYFQKHVVDVELDRAVAF</sequence>
<reference evidence="1 2" key="1">
    <citation type="submission" date="2019-11" db="EMBL/GenBank/DDBJ databases">
        <title>Metabolism of dissolved organic matter in forest soils.</title>
        <authorList>
            <person name="Cyle K.T."/>
            <person name="Wilhelm R.C."/>
            <person name="Martinez C.E."/>
        </authorList>
    </citation>
    <scope>NUCLEOTIDE SEQUENCE [LARGE SCALE GENOMIC DNA]</scope>
    <source>
        <strain evidence="1 2">1N</strain>
    </source>
</reference>
<keyword evidence="2" id="KW-1185">Reference proteome</keyword>
<dbReference type="Proteomes" id="UP000652198">
    <property type="component" value="Unassembled WGS sequence"/>
</dbReference>
<organism evidence="1 2">
    <name type="scientific">Paraburkholderia solitsugae</name>
    <dbReference type="NCBI Taxonomy" id="2675748"/>
    <lineage>
        <taxon>Bacteria</taxon>
        <taxon>Pseudomonadati</taxon>
        <taxon>Pseudomonadota</taxon>
        <taxon>Betaproteobacteria</taxon>
        <taxon>Burkholderiales</taxon>
        <taxon>Burkholderiaceae</taxon>
        <taxon>Paraburkholderia</taxon>
    </lineage>
</organism>
<evidence type="ECO:0000313" key="1">
    <source>
        <dbReference type="EMBL" id="NPT43148.1"/>
    </source>
</evidence>
<comment type="caution">
    <text evidence="1">The sequence shown here is derived from an EMBL/GenBank/DDBJ whole genome shotgun (WGS) entry which is preliminary data.</text>
</comment>
<protein>
    <submittedName>
        <fullName evidence="1">Uncharacterized protein</fullName>
    </submittedName>
</protein>
<name>A0ABX2BTG7_9BURK</name>
<accession>A0ABX2BTG7</accession>